<keyword evidence="2" id="KW-1185">Reference proteome</keyword>
<evidence type="ECO:0000313" key="2">
    <source>
        <dbReference type="Proteomes" id="UP001143910"/>
    </source>
</evidence>
<gene>
    <name evidence="1" type="ORF">NQ176_g1612</name>
</gene>
<accession>A0ACC1NUD0</accession>
<sequence length="573" mass="64697">MANKSWTEVAVGNRDHTKAAVVIIGSGMSGICMAIDLIKRNNCRNFVILEKSSAIGGTWNDNKYPGCCCDIWGSLYSFSFAQKSDWTREYPSQEEILAYLTETAQEYNLYQHIRFNSTVEAAKWDDKTSQWRTTVTVAKGSKDAEFIPQYEITSDFLVSAVGQLNQPRWPEEIEGINEFSGKKMHSARWDWSYNLEGKNIALLGNGCTAVQILPELQKVAKHITVFQRTPNWLIPRLDAPIPAWMRTVYKYCPPLLWRKRAGQMSFREDSFAAIVDPKSDQAQSLREQSTNLMRSQMPGRPDLWKKLTPKYNVGCKRIILSDDYFPSLVQPNVKLETRPITSMSGNLIKVKDESGGIVDSHDHYDLLVCATGFKTVEFMHPIKMYGRRGRSIRNVWNEGARAYKGISVEDMPNFGMMYGPNTNLGHNSIIVMIEAQSRYLSGLIGAVLDARRDSKRISLCPKKERVEEYNKTLQTALGESSFNDPSCNSWYKNEAGLITNNWSTTAVEYQKLVSVVNLQDYEIEGHGAEDAQRSARISVGRVNEEATHFHGIWMAIASIAGTAAVAFRLLKTV</sequence>
<name>A0ACC1NUD0_9HYPO</name>
<proteinExistence type="predicted"/>
<organism evidence="1 2">
    <name type="scientific">Zarea fungicola</name>
    <dbReference type="NCBI Taxonomy" id="93591"/>
    <lineage>
        <taxon>Eukaryota</taxon>
        <taxon>Fungi</taxon>
        <taxon>Dikarya</taxon>
        <taxon>Ascomycota</taxon>
        <taxon>Pezizomycotina</taxon>
        <taxon>Sordariomycetes</taxon>
        <taxon>Hypocreomycetidae</taxon>
        <taxon>Hypocreales</taxon>
        <taxon>Cordycipitaceae</taxon>
        <taxon>Zarea</taxon>
    </lineage>
</organism>
<dbReference type="Proteomes" id="UP001143910">
    <property type="component" value="Unassembled WGS sequence"/>
</dbReference>
<comment type="caution">
    <text evidence="1">The sequence shown here is derived from an EMBL/GenBank/DDBJ whole genome shotgun (WGS) entry which is preliminary data.</text>
</comment>
<protein>
    <submittedName>
        <fullName evidence="1">Uncharacterized protein</fullName>
    </submittedName>
</protein>
<dbReference type="EMBL" id="JANJQO010000094">
    <property type="protein sequence ID" value="KAJ2982091.1"/>
    <property type="molecule type" value="Genomic_DNA"/>
</dbReference>
<reference evidence="1" key="1">
    <citation type="submission" date="2022-08" db="EMBL/GenBank/DDBJ databases">
        <title>Genome Sequence of Lecanicillium fungicola.</title>
        <authorList>
            <person name="Buettner E."/>
        </authorList>
    </citation>
    <scope>NUCLEOTIDE SEQUENCE</scope>
    <source>
        <strain evidence="1">Babe33</strain>
    </source>
</reference>
<evidence type="ECO:0000313" key="1">
    <source>
        <dbReference type="EMBL" id="KAJ2982091.1"/>
    </source>
</evidence>